<proteinExistence type="predicted"/>
<gene>
    <name evidence="2" type="ORF">MENT_LOCUS55285</name>
</gene>
<sequence length="64" mass="7417">MVERQQELKRGSNVDDSLSNTNSTELSTEKGLNLRRFSNISMKKLRNIVNLYNPYTTSILWKAI</sequence>
<feature type="region of interest" description="Disordered" evidence="1">
    <location>
        <begin position="1"/>
        <end position="29"/>
    </location>
</feature>
<dbReference type="Proteomes" id="UP000580250">
    <property type="component" value="Unassembled WGS sequence"/>
</dbReference>
<organism evidence="2 3">
    <name type="scientific">Meloidogyne enterolobii</name>
    <name type="common">Root-knot nematode worm</name>
    <name type="synonym">Meloidogyne mayaguensis</name>
    <dbReference type="NCBI Taxonomy" id="390850"/>
    <lineage>
        <taxon>Eukaryota</taxon>
        <taxon>Metazoa</taxon>
        <taxon>Ecdysozoa</taxon>
        <taxon>Nematoda</taxon>
        <taxon>Chromadorea</taxon>
        <taxon>Rhabditida</taxon>
        <taxon>Tylenchina</taxon>
        <taxon>Tylenchomorpha</taxon>
        <taxon>Tylenchoidea</taxon>
        <taxon>Meloidogynidae</taxon>
        <taxon>Meloidogyninae</taxon>
        <taxon>Meloidogyne</taxon>
    </lineage>
</organism>
<accession>A0A6V7XQV9</accession>
<protein>
    <submittedName>
        <fullName evidence="2">Uncharacterized protein</fullName>
    </submittedName>
</protein>
<name>A0A6V7XQV9_MELEN</name>
<dbReference type="AlphaFoldDB" id="A0A6V7XQV9"/>
<evidence type="ECO:0000313" key="2">
    <source>
        <dbReference type="EMBL" id="CAD2201710.1"/>
    </source>
</evidence>
<evidence type="ECO:0000256" key="1">
    <source>
        <dbReference type="SAM" id="MobiDB-lite"/>
    </source>
</evidence>
<reference evidence="2 3" key="1">
    <citation type="submission" date="2020-08" db="EMBL/GenBank/DDBJ databases">
        <authorList>
            <person name="Koutsovoulos G."/>
            <person name="Danchin GJ E."/>
        </authorList>
    </citation>
    <scope>NUCLEOTIDE SEQUENCE [LARGE SCALE GENOMIC DNA]</scope>
</reference>
<evidence type="ECO:0000313" key="3">
    <source>
        <dbReference type="Proteomes" id="UP000580250"/>
    </source>
</evidence>
<comment type="caution">
    <text evidence="2">The sequence shown here is derived from an EMBL/GenBank/DDBJ whole genome shotgun (WGS) entry which is preliminary data.</text>
</comment>
<feature type="compositionally biased region" description="Low complexity" evidence="1">
    <location>
        <begin position="17"/>
        <end position="26"/>
    </location>
</feature>
<dbReference type="EMBL" id="CAJEWN010002058">
    <property type="protein sequence ID" value="CAD2201710.1"/>
    <property type="molecule type" value="Genomic_DNA"/>
</dbReference>
<feature type="compositionally biased region" description="Basic and acidic residues" evidence="1">
    <location>
        <begin position="1"/>
        <end position="13"/>
    </location>
</feature>